<accession>A0A2P8I4E1</accession>
<dbReference type="GO" id="GO:0043531">
    <property type="term" value="F:ADP binding"/>
    <property type="evidence" value="ECO:0007669"/>
    <property type="project" value="InterPro"/>
</dbReference>
<name>A0A2P8I4E1_SACCR</name>
<dbReference type="InterPro" id="IPR019734">
    <property type="entry name" value="TPR_rpt"/>
</dbReference>
<dbReference type="Pfam" id="PF13424">
    <property type="entry name" value="TPR_12"/>
    <property type="match status" value="2"/>
</dbReference>
<keyword evidence="3" id="KW-1185">Reference proteome</keyword>
<dbReference type="Gene3D" id="1.10.10.10">
    <property type="entry name" value="Winged helix-like DNA-binding domain superfamily/Winged helix DNA-binding domain"/>
    <property type="match status" value="1"/>
</dbReference>
<dbReference type="InterPro" id="IPR036388">
    <property type="entry name" value="WH-like_DNA-bd_sf"/>
</dbReference>
<dbReference type="PANTHER" id="PTHR47691:SF3">
    <property type="entry name" value="HTH-TYPE TRANSCRIPTIONAL REGULATOR RV0890C-RELATED"/>
    <property type="match status" value="1"/>
</dbReference>
<dbReference type="PROSITE" id="PS50005">
    <property type="entry name" value="TPR"/>
    <property type="match status" value="1"/>
</dbReference>
<dbReference type="EMBL" id="PYAX01000009">
    <property type="protein sequence ID" value="PSL53304.1"/>
    <property type="molecule type" value="Genomic_DNA"/>
</dbReference>
<comment type="caution">
    <text evidence="2">The sequence shown here is derived from an EMBL/GenBank/DDBJ whole genome shotgun (WGS) entry which is preliminary data.</text>
</comment>
<dbReference type="PRINTS" id="PR00364">
    <property type="entry name" value="DISEASERSIST"/>
</dbReference>
<protein>
    <submittedName>
        <fullName evidence="2">NB-ARC domain-containing protein</fullName>
    </submittedName>
</protein>
<dbReference type="InterPro" id="IPR011990">
    <property type="entry name" value="TPR-like_helical_dom_sf"/>
</dbReference>
<evidence type="ECO:0000313" key="3">
    <source>
        <dbReference type="Proteomes" id="UP000241118"/>
    </source>
</evidence>
<organism evidence="2 3">
    <name type="scientific">Saccharothrix carnea</name>
    <dbReference type="NCBI Taxonomy" id="1280637"/>
    <lineage>
        <taxon>Bacteria</taxon>
        <taxon>Bacillati</taxon>
        <taxon>Actinomycetota</taxon>
        <taxon>Actinomycetes</taxon>
        <taxon>Pseudonocardiales</taxon>
        <taxon>Pseudonocardiaceae</taxon>
        <taxon>Saccharothrix</taxon>
    </lineage>
</organism>
<reference evidence="2 3" key="1">
    <citation type="submission" date="2018-03" db="EMBL/GenBank/DDBJ databases">
        <title>Genomic Encyclopedia of Type Strains, Phase III (KMG-III): the genomes of soil and plant-associated and newly described type strains.</title>
        <authorList>
            <person name="Whitman W."/>
        </authorList>
    </citation>
    <scope>NUCLEOTIDE SEQUENCE [LARGE SCALE GENOMIC DNA]</scope>
    <source>
        <strain evidence="2 3">CGMCC 4.7097</strain>
    </source>
</reference>
<evidence type="ECO:0000313" key="2">
    <source>
        <dbReference type="EMBL" id="PSL53304.1"/>
    </source>
</evidence>
<evidence type="ECO:0000256" key="1">
    <source>
        <dbReference type="PROSITE-ProRule" id="PRU00339"/>
    </source>
</evidence>
<sequence>MEESESDTRSPDPLSVINDVDAREVGTIVQVGTVYGGLNITSVTPPERLVPRQLPAAPPQFAGRLPQLERLDEVLGGAAVFISAIGGAGGIGKTWLALHWAHRRADSFPDGQLFVDLRGFSPEGDHVAPEPVIRGFLEALGVEPQHVPVGLASQAALYRSLVADRKMLVLLDNAADAEQVEPLLPGGRACTVVVTSRKVLTRLVTRHGARHLPLDVLGDEEARALLLGRLNPSQTDAVAVHDIVRLCGGLPLALGIVAGRAAARPATPLAKFAEELRELGLGALDDDDPMTSLPAVLSWSYAALTPDQRVAFGLLGIAPGADISRHAAASLLNRSSHDTATILRQLEEASLLTCDARHRYSMHDLVREYATTTAQHIPDQDRAAALTRVVDFYLHTAHTATLLISPHDDPLALDPPAPGTHPQPLTDAEAAFSWLDTERHHLLASQHTATAHHRYDIVWHLAWTLNTFHYRQGHHYDDLAAWQAAADITDHLSDPAIRTRVHRHLGSAFAALGRHEQAIANLDHSLTIAERHDDRTQQAHTHYDLSGAWERMGDPARALVHARLALELYRGIGQPVWEADALSAVGWFAARLGDHDTADAHCREALDRHRANGNVEGEAGTLDSLGYIAHRTNRHDHAIDLYQQALDLCRAIDYPTGTADILEHLGHPLIALGRDPEARTAWAEALDLLDRQGRADDATRVRRQIEALDRATADQ</sequence>
<keyword evidence="1" id="KW-0802">TPR repeat</keyword>
<gene>
    <name evidence="2" type="ORF">B0I31_10994</name>
</gene>
<dbReference type="OrthoDB" id="3275754at2"/>
<dbReference type="SUPFAM" id="SSF48452">
    <property type="entry name" value="TPR-like"/>
    <property type="match status" value="1"/>
</dbReference>
<dbReference type="AlphaFoldDB" id="A0A2P8I4E1"/>
<feature type="repeat" description="TPR" evidence="1">
    <location>
        <begin position="499"/>
        <end position="532"/>
    </location>
</feature>
<proteinExistence type="predicted"/>
<dbReference type="InterPro" id="IPR027417">
    <property type="entry name" value="P-loop_NTPase"/>
</dbReference>
<dbReference type="Proteomes" id="UP000241118">
    <property type="component" value="Unassembled WGS sequence"/>
</dbReference>
<dbReference type="PANTHER" id="PTHR47691">
    <property type="entry name" value="REGULATOR-RELATED"/>
    <property type="match status" value="1"/>
</dbReference>
<dbReference type="SUPFAM" id="SSF52540">
    <property type="entry name" value="P-loop containing nucleoside triphosphate hydrolases"/>
    <property type="match status" value="1"/>
</dbReference>
<dbReference type="RefSeq" id="WP_106618029.1">
    <property type="nucleotide sequence ID" value="NZ_PYAX01000009.1"/>
</dbReference>
<dbReference type="Gene3D" id="3.40.50.300">
    <property type="entry name" value="P-loop containing nucleotide triphosphate hydrolases"/>
    <property type="match status" value="1"/>
</dbReference>
<dbReference type="SMART" id="SM00028">
    <property type="entry name" value="TPR"/>
    <property type="match status" value="5"/>
</dbReference>
<dbReference type="Gene3D" id="1.25.40.10">
    <property type="entry name" value="Tetratricopeptide repeat domain"/>
    <property type="match status" value="2"/>
</dbReference>